<dbReference type="Pfam" id="PF16016">
    <property type="entry name" value="VASt"/>
    <property type="match status" value="1"/>
</dbReference>
<dbReference type="InterPro" id="IPR051482">
    <property type="entry name" value="Cholesterol_transport"/>
</dbReference>
<dbReference type="GO" id="GO:0032366">
    <property type="term" value="P:intracellular sterol transport"/>
    <property type="evidence" value="ECO:0007669"/>
    <property type="project" value="TreeGrafter"/>
</dbReference>
<evidence type="ECO:0000256" key="2">
    <source>
        <dbReference type="ARBA" id="ARBA00023136"/>
    </source>
</evidence>
<feature type="domain" description="VASt" evidence="4">
    <location>
        <begin position="1"/>
        <end position="163"/>
    </location>
</feature>
<dbReference type="GO" id="GO:0005886">
    <property type="term" value="C:plasma membrane"/>
    <property type="evidence" value="ECO:0007669"/>
    <property type="project" value="TreeGrafter"/>
</dbReference>
<evidence type="ECO:0000256" key="3">
    <source>
        <dbReference type="SAM" id="Phobius"/>
    </source>
</evidence>
<evidence type="ECO:0000256" key="1">
    <source>
        <dbReference type="ARBA" id="ARBA00004370"/>
    </source>
</evidence>
<dbReference type="EMBL" id="GL349501">
    <property type="protein sequence ID" value="KNC55426.1"/>
    <property type="molecule type" value="Genomic_DNA"/>
</dbReference>
<comment type="subcellular location">
    <subcellularLocation>
        <location evidence="1">Membrane</location>
    </subcellularLocation>
</comment>
<protein>
    <recommendedName>
        <fullName evidence="4">VASt domain-containing protein</fullName>
    </recommendedName>
</protein>
<dbReference type="PANTHER" id="PTHR23319">
    <property type="entry name" value="GRAM DOMAIN CONTAINING 1B, ISOFORM E"/>
    <property type="match status" value="1"/>
</dbReference>
<proteinExistence type="predicted"/>
<accession>A0A0L0DTN8</accession>
<dbReference type="PANTHER" id="PTHR23319:SF4">
    <property type="entry name" value="GRAM DOMAIN CONTAINING 1B, ISOFORM E"/>
    <property type="match status" value="1"/>
</dbReference>
<reference evidence="5 6" key="1">
    <citation type="submission" date="2010-05" db="EMBL/GenBank/DDBJ databases">
        <title>The Genome Sequence of Thecamonas trahens ATCC 50062.</title>
        <authorList>
            <consortium name="The Broad Institute Genome Sequencing Platform"/>
            <person name="Russ C."/>
            <person name="Cuomo C."/>
            <person name="Shea T."/>
            <person name="Young S.K."/>
            <person name="Zeng Q."/>
            <person name="Koehrsen M."/>
            <person name="Haas B."/>
            <person name="Borodovsky M."/>
            <person name="Guigo R."/>
            <person name="Alvarado L."/>
            <person name="Berlin A."/>
            <person name="Bochicchio J."/>
            <person name="Borenstein D."/>
            <person name="Chapman S."/>
            <person name="Chen Z."/>
            <person name="Freedman E."/>
            <person name="Gellesch M."/>
            <person name="Goldberg J."/>
            <person name="Griggs A."/>
            <person name="Gujja S."/>
            <person name="Heilman E."/>
            <person name="Heiman D."/>
            <person name="Hepburn T."/>
            <person name="Howarth C."/>
            <person name="Jen D."/>
            <person name="Larson L."/>
            <person name="Mehta T."/>
            <person name="Park D."/>
            <person name="Pearson M."/>
            <person name="Roberts A."/>
            <person name="Saif S."/>
            <person name="Shenoy N."/>
            <person name="Sisk P."/>
            <person name="Stolte C."/>
            <person name="Sykes S."/>
            <person name="Thomson T."/>
            <person name="Walk T."/>
            <person name="White J."/>
            <person name="Yandava C."/>
            <person name="Burger G."/>
            <person name="Gray M.W."/>
            <person name="Holland P.W.H."/>
            <person name="King N."/>
            <person name="Lang F.B.F."/>
            <person name="Roger A.J."/>
            <person name="Ruiz-Trillo I."/>
            <person name="Lander E."/>
            <person name="Nusbaum C."/>
        </authorList>
    </citation>
    <scope>NUCLEOTIDE SEQUENCE [LARGE SCALE GENOMIC DNA]</scope>
    <source>
        <strain evidence="5 6">ATCC 50062</strain>
    </source>
</reference>
<keyword evidence="6" id="KW-1185">Reference proteome</keyword>
<name>A0A0L0DTN8_THETB</name>
<evidence type="ECO:0000313" key="6">
    <source>
        <dbReference type="Proteomes" id="UP000054408"/>
    </source>
</evidence>
<dbReference type="GO" id="GO:0140268">
    <property type="term" value="C:endoplasmic reticulum-plasma membrane contact site"/>
    <property type="evidence" value="ECO:0007669"/>
    <property type="project" value="TreeGrafter"/>
</dbReference>
<dbReference type="GO" id="GO:0120015">
    <property type="term" value="F:sterol transfer activity"/>
    <property type="evidence" value="ECO:0007669"/>
    <property type="project" value="TreeGrafter"/>
</dbReference>
<keyword evidence="3" id="KW-0812">Transmembrane</keyword>
<dbReference type="GeneID" id="25569152"/>
<dbReference type="RefSeq" id="XP_013752964.1">
    <property type="nucleotide sequence ID" value="XM_013897510.1"/>
</dbReference>
<dbReference type="AlphaFoldDB" id="A0A0L0DTN8"/>
<evidence type="ECO:0000313" key="5">
    <source>
        <dbReference type="EMBL" id="KNC55426.1"/>
    </source>
</evidence>
<dbReference type="OrthoDB" id="2162691at2759"/>
<dbReference type="Proteomes" id="UP000054408">
    <property type="component" value="Unassembled WGS sequence"/>
</dbReference>
<keyword evidence="2 3" id="KW-0472">Membrane</keyword>
<feature type="transmembrane region" description="Helical" evidence="3">
    <location>
        <begin position="176"/>
        <end position="200"/>
    </location>
</feature>
<dbReference type="STRING" id="461836.A0A0L0DTN8"/>
<gene>
    <name evidence="5" type="ORF">AMSG_11087</name>
</gene>
<dbReference type="GO" id="GO:0005789">
    <property type="term" value="C:endoplasmic reticulum membrane"/>
    <property type="evidence" value="ECO:0007669"/>
    <property type="project" value="TreeGrafter"/>
</dbReference>
<dbReference type="InterPro" id="IPR031968">
    <property type="entry name" value="VASt"/>
</dbReference>
<sequence>MWTLVFAEGGSFLPSLYAELGHRIESQSPWSHRADDATDVRELVFDQVVKTPMGVKEAHLVEEQVAVVRSVDGGAGPVRFVVATETASTGVPYADYFLVLNRYCCWADPAAPDSACFLFISSEFKWIKSTMLKRVIAKASLARTAEYYGAWLAHLQKMVATAAQPRQSMATSATPVAVAVAAASVAVSVSVSVAIAIAAASGLAPSPASGCS</sequence>
<dbReference type="GO" id="GO:0032934">
    <property type="term" value="F:sterol binding"/>
    <property type="evidence" value="ECO:0007669"/>
    <property type="project" value="TreeGrafter"/>
</dbReference>
<keyword evidence="3" id="KW-1133">Transmembrane helix</keyword>
<organism evidence="5 6">
    <name type="scientific">Thecamonas trahens ATCC 50062</name>
    <dbReference type="NCBI Taxonomy" id="461836"/>
    <lineage>
        <taxon>Eukaryota</taxon>
        <taxon>Apusozoa</taxon>
        <taxon>Apusomonadida</taxon>
        <taxon>Apusomonadidae</taxon>
        <taxon>Thecamonas</taxon>
    </lineage>
</organism>
<dbReference type="PROSITE" id="PS51778">
    <property type="entry name" value="VAST"/>
    <property type="match status" value="1"/>
</dbReference>
<evidence type="ECO:0000259" key="4">
    <source>
        <dbReference type="PROSITE" id="PS51778"/>
    </source>
</evidence>